<evidence type="ECO:0000313" key="2">
    <source>
        <dbReference type="Proteomes" id="UP000001635"/>
    </source>
</evidence>
<name>G0J136_CYCMS</name>
<accession>G0J136</accession>
<evidence type="ECO:0008006" key="3">
    <source>
        <dbReference type="Google" id="ProtNLM"/>
    </source>
</evidence>
<dbReference type="STRING" id="880070.Cycma_2038"/>
<organism evidence="1 2">
    <name type="scientific">Cyclobacterium marinum (strain ATCC 25205 / DSM 745 / LMG 13164 / NCIMB 1802)</name>
    <name type="common">Flectobacillus marinus</name>
    <dbReference type="NCBI Taxonomy" id="880070"/>
    <lineage>
        <taxon>Bacteria</taxon>
        <taxon>Pseudomonadati</taxon>
        <taxon>Bacteroidota</taxon>
        <taxon>Cytophagia</taxon>
        <taxon>Cytophagales</taxon>
        <taxon>Cyclobacteriaceae</taxon>
        <taxon>Cyclobacterium</taxon>
    </lineage>
</organism>
<dbReference type="EMBL" id="CP002955">
    <property type="protein sequence ID" value="AEL25785.1"/>
    <property type="molecule type" value="Genomic_DNA"/>
</dbReference>
<evidence type="ECO:0000313" key="1">
    <source>
        <dbReference type="EMBL" id="AEL25785.1"/>
    </source>
</evidence>
<sequence length="101" mass="11957">MVLYNITVNIDSDQEEEFIAWMKQEYLSRVMQTGLFYEKRFFRLLQEDNGNGVNFSAQFLAENLEDVEFFQERYAAVLSEIIKEKFGSQFVSFRSVLESVD</sequence>
<protein>
    <recommendedName>
        <fullName evidence="3">DUF4286 domain-containing protein</fullName>
    </recommendedName>
</protein>
<dbReference type="Proteomes" id="UP000001635">
    <property type="component" value="Chromosome"/>
</dbReference>
<dbReference type="eggNOG" id="ENOG5032RP1">
    <property type="taxonomic scope" value="Bacteria"/>
</dbReference>
<dbReference type="InterPro" id="IPR025563">
    <property type="entry name" value="DUF4286"/>
</dbReference>
<dbReference type="HOGENOM" id="CLU_146735_3_0_10"/>
<dbReference type="OrthoDB" id="1121837at2"/>
<dbReference type="Pfam" id="PF14114">
    <property type="entry name" value="DUF4286"/>
    <property type="match status" value="1"/>
</dbReference>
<dbReference type="RefSeq" id="WP_014020080.1">
    <property type="nucleotide sequence ID" value="NC_015914.1"/>
</dbReference>
<reference evidence="2" key="1">
    <citation type="submission" date="2011-07" db="EMBL/GenBank/DDBJ databases">
        <title>The complete genome of Cyclobacterium marinum DSM 745.</title>
        <authorList>
            <person name="Lucas S."/>
            <person name="Han J."/>
            <person name="Lapidus A."/>
            <person name="Bruce D."/>
            <person name="Goodwin L."/>
            <person name="Pitluck S."/>
            <person name="Peters L."/>
            <person name="Kyrpides N."/>
            <person name="Mavromatis K."/>
            <person name="Ivanova N."/>
            <person name="Ovchinnikova G."/>
            <person name="Chertkov O."/>
            <person name="Detter J.C."/>
            <person name="Tapia R."/>
            <person name="Han C."/>
            <person name="Land M."/>
            <person name="Hauser L."/>
            <person name="Markowitz V."/>
            <person name="Cheng J.-F."/>
            <person name="Hugenholtz P."/>
            <person name="Woyke T."/>
            <person name="Wu D."/>
            <person name="Tindall B."/>
            <person name="Schuetze A."/>
            <person name="Brambilla E."/>
            <person name="Klenk H.-P."/>
            <person name="Eisen J.A."/>
        </authorList>
    </citation>
    <scope>NUCLEOTIDE SEQUENCE [LARGE SCALE GENOMIC DNA]</scope>
    <source>
        <strain evidence="2">ATCC 25205 / DSM 745 / LMG 13164 / NCIMB 1802</strain>
    </source>
</reference>
<gene>
    <name evidence="1" type="ordered locus">Cycma_2038</name>
</gene>
<dbReference type="KEGG" id="cmr:Cycma_2038"/>
<proteinExistence type="predicted"/>
<keyword evidence="2" id="KW-1185">Reference proteome</keyword>
<dbReference type="AlphaFoldDB" id="G0J136"/>